<dbReference type="CDD" id="cd03784">
    <property type="entry name" value="GT1_Gtf-like"/>
    <property type="match status" value="1"/>
</dbReference>
<dbReference type="AlphaFoldDB" id="A0ABD3RJC0"/>
<keyword evidence="2" id="KW-0328">Glycosyltransferase</keyword>
<name>A0ABD3RJC0_9LAMI</name>
<organism evidence="4 5">
    <name type="scientific">Penstemon smallii</name>
    <dbReference type="NCBI Taxonomy" id="265156"/>
    <lineage>
        <taxon>Eukaryota</taxon>
        <taxon>Viridiplantae</taxon>
        <taxon>Streptophyta</taxon>
        <taxon>Embryophyta</taxon>
        <taxon>Tracheophyta</taxon>
        <taxon>Spermatophyta</taxon>
        <taxon>Magnoliopsida</taxon>
        <taxon>eudicotyledons</taxon>
        <taxon>Gunneridae</taxon>
        <taxon>Pentapetalae</taxon>
        <taxon>asterids</taxon>
        <taxon>lamiids</taxon>
        <taxon>Lamiales</taxon>
        <taxon>Plantaginaceae</taxon>
        <taxon>Cheloneae</taxon>
        <taxon>Penstemon</taxon>
    </lineage>
</organism>
<reference evidence="4 5" key="1">
    <citation type="submission" date="2024-12" db="EMBL/GenBank/DDBJ databases">
        <title>The unique morphological basis and parallel evolutionary history of personate flowers in Penstemon.</title>
        <authorList>
            <person name="Depatie T.H."/>
            <person name="Wessinger C.A."/>
        </authorList>
    </citation>
    <scope>NUCLEOTIDE SEQUENCE [LARGE SCALE GENOMIC DNA]</scope>
    <source>
        <strain evidence="4">WTNN_2</strain>
        <tissue evidence="4">Leaf</tissue>
    </source>
</reference>
<keyword evidence="3" id="KW-0808">Transferase</keyword>
<evidence type="ECO:0000313" key="5">
    <source>
        <dbReference type="Proteomes" id="UP001634393"/>
    </source>
</evidence>
<accession>A0ABD3RJC0</accession>
<dbReference type="SUPFAM" id="SSF53756">
    <property type="entry name" value="UDP-Glycosyltransferase/glycogen phosphorylase"/>
    <property type="match status" value="1"/>
</dbReference>
<dbReference type="Gene3D" id="3.40.50.2000">
    <property type="entry name" value="Glycogen Phosphorylase B"/>
    <property type="match status" value="2"/>
</dbReference>
<proteinExistence type="inferred from homology"/>
<gene>
    <name evidence="4" type="ORF">ACJIZ3_014360</name>
</gene>
<evidence type="ECO:0000256" key="3">
    <source>
        <dbReference type="ARBA" id="ARBA00022679"/>
    </source>
</evidence>
<dbReference type="PANTHER" id="PTHR11926:SF870">
    <property type="entry name" value="UDP-GLYCOSYLTRANSFERASE 75B1"/>
    <property type="match status" value="1"/>
</dbReference>
<comment type="similarity">
    <text evidence="1">Belongs to the UDP-glycosyltransferase family.</text>
</comment>
<dbReference type="PANTHER" id="PTHR11926">
    <property type="entry name" value="GLUCOSYL/GLUCURONOSYL TRANSFERASES"/>
    <property type="match status" value="1"/>
</dbReference>
<evidence type="ECO:0008006" key="6">
    <source>
        <dbReference type="Google" id="ProtNLM"/>
    </source>
</evidence>
<dbReference type="GO" id="GO:0016757">
    <property type="term" value="F:glycosyltransferase activity"/>
    <property type="evidence" value="ECO:0007669"/>
    <property type="project" value="UniProtKB-KW"/>
</dbReference>
<keyword evidence="5" id="KW-1185">Reference proteome</keyword>
<sequence length="418" mass="47105">MGSRHVLLVTFPAQGYINPSRQLAKLLINMGIQVTFTTTISAQRRMAKATGTEELLKGLTFAPFSDGYDDGFKCYSDEDARKYMTEIRSRCSETLKHIILASSENGCPITRLVYTPLLQWVENVARESHIPSALLWIQPASVLNIYYYYFNGFNDQFPGVPLLLSKHDIPSFLRPSSPDHNSFALPTFKEQIETLNIDYEITKTKVLVNTFNALEPDALKGIEKYELVGVGPLITKDNSFPGGDLFEKSIDYYRQWLDSNHESSVIYVSFGSLLTLSNEQMEEIAKGLLDCNRPFLWVIRANENGEDDNKYLTCLEKLHPSLGCFLTHCGWNSTIESISCGVPILIEDMWGIGVRVGVNEENDGLVESGEISRCIEEVMDGGEKSRELREKAKEWSVLAREAMEEDGSSINNLKAFFN</sequence>
<evidence type="ECO:0000256" key="2">
    <source>
        <dbReference type="ARBA" id="ARBA00022676"/>
    </source>
</evidence>
<dbReference type="Pfam" id="PF00201">
    <property type="entry name" value="UDPGT"/>
    <property type="match status" value="1"/>
</dbReference>
<evidence type="ECO:0000256" key="1">
    <source>
        <dbReference type="ARBA" id="ARBA00009995"/>
    </source>
</evidence>
<dbReference type="Proteomes" id="UP001634393">
    <property type="component" value="Unassembled WGS sequence"/>
</dbReference>
<protein>
    <recommendedName>
        <fullName evidence="6">Glycosyltransferase</fullName>
    </recommendedName>
</protein>
<comment type="caution">
    <text evidence="4">The sequence shown here is derived from an EMBL/GenBank/DDBJ whole genome shotgun (WGS) entry which is preliminary data.</text>
</comment>
<evidence type="ECO:0000313" key="4">
    <source>
        <dbReference type="EMBL" id="KAL3813092.1"/>
    </source>
</evidence>
<dbReference type="InterPro" id="IPR002213">
    <property type="entry name" value="UDP_glucos_trans"/>
</dbReference>
<dbReference type="EMBL" id="JBJXBP010000008">
    <property type="protein sequence ID" value="KAL3813092.1"/>
    <property type="molecule type" value="Genomic_DNA"/>
</dbReference>